<dbReference type="InterPro" id="IPR007110">
    <property type="entry name" value="Ig-like_dom"/>
</dbReference>
<dbReference type="RefSeq" id="XP_013919529.1">
    <property type="nucleotide sequence ID" value="XM_014064054.1"/>
</dbReference>
<dbReference type="KEGG" id="tsr:106547028"/>
<dbReference type="PANTHER" id="PTHR23266">
    <property type="entry name" value="IMMUNOGLOBULIN HEAVY CHAIN"/>
    <property type="match status" value="1"/>
</dbReference>
<dbReference type="InterPro" id="IPR036179">
    <property type="entry name" value="Ig-like_dom_sf"/>
</dbReference>
<dbReference type="PROSITE" id="PS50835">
    <property type="entry name" value="IG_LIKE"/>
    <property type="match status" value="2"/>
</dbReference>
<dbReference type="SMART" id="SM00409">
    <property type="entry name" value="IG"/>
    <property type="match status" value="2"/>
</dbReference>
<feature type="domain" description="Ig-like" evidence="4">
    <location>
        <begin position="1"/>
        <end position="80"/>
    </location>
</feature>
<dbReference type="Gene3D" id="2.60.40.10">
    <property type="entry name" value="Immunoglobulins"/>
    <property type="match status" value="3"/>
</dbReference>
<evidence type="ECO:0000256" key="1">
    <source>
        <dbReference type="ARBA" id="ARBA00022859"/>
    </source>
</evidence>
<dbReference type="InterPro" id="IPR013783">
    <property type="entry name" value="Ig-like_fold"/>
</dbReference>
<keyword evidence="2" id="KW-1064">Adaptive immunity</keyword>
<reference evidence="6" key="1">
    <citation type="submission" date="2025-08" db="UniProtKB">
        <authorList>
            <consortium name="RefSeq"/>
        </authorList>
    </citation>
    <scope>IDENTIFICATION</scope>
    <source>
        <tissue evidence="6">Skeletal muscle</tissue>
    </source>
</reference>
<accession>A0A6I9XTW0</accession>
<dbReference type="GO" id="GO:0019814">
    <property type="term" value="C:immunoglobulin complex"/>
    <property type="evidence" value="ECO:0007669"/>
    <property type="project" value="UniProtKB-KW"/>
</dbReference>
<protein>
    <submittedName>
        <fullName evidence="6">Uncharacterized protein LOC106547028</fullName>
    </submittedName>
</protein>
<dbReference type="InterPro" id="IPR050199">
    <property type="entry name" value="IgHV"/>
</dbReference>
<dbReference type="FunFam" id="2.60.40.10:FF:002198">
    <property type="entry name" value="Immunoglobulin heavy variable 5-2"/>
    <property type="match status" value="1"/>
</dbReference>
<evidence type="ECO:0000256" key="2">
    <source>
        <dbReference type="ARBA" id="ARBA00023130"/>
    </source>
</evidence>
<dbReference type="OrthoDB" id="9905174at2759"/>
<dbReference type="GO" id="GO:0002250">
    <property type="term" value="P:adaptive immune response"/>
    <property type="evidence" value="ECO:0007669"/>
    <property type="project" value="UniProtKB-KW"/>
</dbReference>
<dbReference type="GeneID" id="106547028"/>
<feature type="domain" description="Ig-like" evidence="4">
    <location>
        <begin position="90"/>
        <end position="189"/>
    </location>
</feature>
<dbReference type="AlphaFoldDB" id="A0A6I9XTW0"/>
<dbReference type="InterPro" id="IPR013106">
    <property type="entry name" value="Ig_V-set"/>
</dbReference>
<organism evidence="5 6">
    <name type="scientific">Thamnophis sirtalis</name>
    <dbReference type="NCBI Taxonomy" id="35019"/>
    <lineage>
        <taxon>Eukaryota</taxon>
        <taxon>Metazoa</taxon>
        <taxon>Chordata</taxon>
        <taxon>Craniata</taxon>
        <taxon>Vertebrata</taxon>
        <taxon>Euteleostomi</taxon>
        <taxon>Lepidosauria</taxon>
        <taxon>Squamata</taxon>
        <taxon>Bifurcata</taxon>
        <taxon>Unidentata</taxon>
        <taxon>Episquamata</taxon>
        <taxon>Toxicofera</taxon>
        <taxon>Serpentes</taxon>
        <taxon>Colubroidea</taxon>
        <taxon>Colubridae</taxon>
        <taxon>Natricinae</taxon>
        <taxon>Thamnophis</taxon>
    </lineage>
</organism>
<evidence type="ECO:0000259" key="4">
    <source>
        <dbReference type="PROSITE" id="PS50835"/>
    </source>
</evidence>
<dbReference type="GO" id="GO:0005576">
    <property type="term" value="C:extracellular region"/>
    <property type="evidence" value="ECO:0007669"/>
    <property type="project" value="UniProtKB-ARBA"/>
</dbReference>
<proteinExistence type="predicted"/>
<keyword evidence="1" id="KW-0391">Immunity</keyword>
<evidence type="ECO:0000313" key="5">
    <source>
        <dbReference type="Proteomes" id="UP000504617"/>
    </source>
</evidence>
<keyword evidence="3" id="KW-1280">Immunoglobulin</keyword>
<sequence>MYWVRQAPGKGLELLASISTGSSPSTSYSNKVKGRFTISRDDSRSQLYLQMNNLKLEDKAAYYCSTCTVRGRVQSQVQLVESGGDVRRLGESLRISCETSGFIFSNHYMYWVRKAPGKGLELLASISTSSSPSNYYPGKVKGRFTISRDDSRSQLYLQMNNLKLEDTAAYYCSTCTVRGSKVKGRFTLSRDDSRSQLYLQMNNLKLEDTTDYYCSTCTVRRSESDAEQKPSQSSSEN</sequence>
<evidence type="ECO:0000313" key="6">
    <source>
        <dbReference type="RefSeq" id="XP_013919529.1"/>
    </source>
</evidence>
<gene>
    <name evidence="6" type="primary">LOC106547028</name>
</gene>
<dbReference type="InterPro" id="IPR003599">
    <property type="entry name" value="Ig_sub"/>
</dbReference>
<evidence type="ECO:0000256" key="3">
    <source>
        <dbReference type="ARBA" id="ARBA00043265"/>
    </source>
</evidence>
<dbReference type="Pfam" id="PF07686">
    <property type="entry name" value="V-set"/>
    <property type="match status" value="2"/>
</dbReference>
<name>A0A6I9XTW0_9SAUR</name>
<keyword evidence="5" id="KW-1185">Reference proteome</keyword>
<dbReference type="SMART" id="SM00406">
    <property type="entry name" value="IGv"/>
    <property type="match status" value="3"/>
</dbReference>
<dbReference type="SUPFAM" id="SSF48726">
    <property type="entry name" value="Immunoglobulin"/>
    <property type="match status" value="3"/>
</dbReference>
<dbReference type="Proteomes" id="UP000504617">
    <property type="component" value="Unplaced"/>
</dbReference>